<organism evidence="1 2">
    <name type="scientific">Lyophyllum shimeji</name>
    <name type="common">Hon-shimeji</name>
    <name type="synonym">Tricholoma shimeji</name>
    <dbReference type="NCBI Taxonomy" id="47721"/>
    <lineage>
        <taxon>Eukaryota</taxon>
        <taxon>Fungi</taxon>
        <taxon>Dikarya</taxon>
        <taxon>Basidiomycota</taxon>
        <taxon>Agaricomycotina</taxon>
        <taxon>Agaricomycetes</taxon>
        <taxon>Agaricomycetidae</taxon>
        <taxon>Agaricales</taxon>
        <taxon>Tricholomatineae</taxon>
        <taxon>Lyophyllaceae</taxon>
        <taxon>Lyophyllum</taxon>
    </lineage>
</organism>
<proteinExistence type="predicted"/>
<dbReference type="PANTHER" id="PTHR31252">
    <property type="entry name" value="DUF4419 DOMAIN-CONTAINING PROTEIN"/>
    <property type="match status" value="1"/>
</dbReference>
<dbReference type="PANTHER" id="PTHR31252:SF11">
    <property type="entry name" value="DUF4419 DOMAIN-CONTAINING PROTEIN"/>
    <property type="match status" value="1"/>
</dbReference>
<comment type="caution">
    <text evidence="1">The sequence shown here is derived from an EMBL/GenBank/DDBJ whole genome shotgun (WGS) entry which is preliminary data.</text>
</comment>
<name>A0A9P3UMA1_LYOSH</name>
<dbReference type="Pfam" id="PF14388">
    <property type="entry name" value="DUF4419"/>
    <property type="match status" value="1"/>
</dbReference>
<dbReference type="InterPro" id="IPR025533">
    <property type="entry name" value="DUF4419"/>
</dbReference>
<evidence type="ECO:0000313" key="1">
    <source>
        <dbReference type="EMBL" id="GLB40209.1"/>
    </source>
</evidence>
<dbReference type="EMBL" id="BRPK01000008">
    <property type="protein sequence ID" value="GLB40209.1"/>
    <property type="molecule type" value="Genomic_DNA"/>
</dbReference>
<dbReference type="Proteomes" id="UP001063166">
    <property type="component" value="Unassembled WGS sequence"/>
</dbReference>
<protein>
    <submittedName>
        <fullName evidence="1">Uncharacterized protein</fullName>
    </submittedName>
</protein>
<reference evidence="1" key="1">
    <citation type="submission" date="2022-07" db="EMBL/GenBank/DDBJ databases">
        <title>The genome of Lyophyllum shimeji provides insight into the initial evolution of ectomycorrhizal fungal genome.</title>
        <authorList>
            <person name="Kobayashi Y."/>
            <person name="Shibata T."/>
            <person name="Hirakawa H."/>
            <person name="Shigenobu S."/>
            <person name="Nishiyama T."/>
            <person name="Yamada A."/>
            <person name="Hasebe M."/>
            <person name="Kawaguchi M."/>
        </authorList>
    </citation>
    <scope>NUCLEOTIDE SEQUENCE</scope>
    <source>
        <strain evidence="1">AT787</strain>
    </source>
</reference>
<accession>A0A9P3UMA1</accession>
<sequence length="240" mass="27374">MPVTFPVANYPATLPLEIPGGAFRTKYLGQETRLRVDFKKQFVLFPDLTTYEIAIISQLELSMPMLMNYATCSWPTRARKTSSSTPKAGCSLWISETYSPNEWPNSPTYKTPVPWVFPRFSPPPSTANDTICSVLIMSTLKEYFNYRRVVHIPEFGAEPREWAGMFRVILTRFVRAFDAGGPQGDKEFRERILHHQGGSGDNFISGWLSAFCAWTTRVFSLHLGTTRDFQLTQSVRDRDP</sequence>
<gene>
    <name evidence="1" type="ORF">LshimejAT787_0800800</name>
</gene>
<dbReference type="AlphaFoldDB" id="A0A9P3UMA1"/>
<evidence type="ECO:0000313" key="2">
    <source>
        <dbReference type="Proteomes" id="UP001063166"/>
    </source>
</evidence>
<dbReference type="OrthoDB" id="9978173at2759"/>
<keyword evidence="2" id="KW-1185">Reference proteome</keyword>